<protein>
    <submittedName>
        <fullName evidence="2">Uncharacterized protein</fullName>
    </submittedName>
</protein>
<gene>
    <name evidence="2" type="ORF">ASPGLDRAFT_114932</name>
</gene>
<evidence type="ECO:0000313" key="3">
    <source>
        <dbReference type="Proteomes" id="UP000184300"/>
    </source>
</evidence>
<dbReference type="PANTHER" id="PTHR11786:SF0">
    <property type="entry name" value="ARYLAMINE N-ACETYLTRANSFERASE 4-RELATED"/>
    <property type="match status" value="1"/>
</dbReference>
<organism evidence="2 3">
    <name type="scientific">Aspergillus glaucus CBS 516.65</name>
    <dbReference type="NCBI Taxonomy" id="1160497"/>
    <lineage>
        <taxon>Eukaryota</taxon>
        <taxon>Fungi</taxon>
        <taxon>Dikarya</taxon>
        <taxon>Ascomycota</taxon>
        <taxon>Pezizomycotina</taxon>
        <taxon>Eurotiomycetes</taxon>
        <taxon>Eurotiomycetidae</taxon>
        <taxon>Eurotiales</taxon>
        <taxon>Aspergillaceae</taxon>
        <taxon>Aspergillus</taxon>
        <taxon>Aspergillus subgen. Aspergillus</taxon>
    </lineage>
</organism>
<accession>A0A1L9VZ17</accession>
<proteinExistence type="inferred from homology"/>
<dbReference type="VEuPathDB" id="FungiDB:ASPGLDRAFT_114932"/>
<dbReference type="InterPro" id="IPR001447">
    <property type="entry name" value="Arylamine_N-AcTrfase"/>
</dbReference>
<dbReference type="SUPFAM" id="SSF54001">
    <property type="entry name" value="Cysteine proteinases"/>
    <property type="match status" value="1"/>
</dbReference>
<dbReference type="InterPro" id="IPR053710">
    <property type="entry name" value="Arylamine_NAT_domain_sf"/>
</dbReference>
<evidence type="ECO:0000256" key="1">
    <source>
        <dbReference type="ARBA" id="ARBA00006547"/>
    </source>
</evidence>
<comment type="similarity">
    <text evidence="1">Belongs to the arylamine N-acetyltransferase family.</text>
</comment>
<sequence>MSSQEPVYTNDQLEHYLQRINYADSAHPRLPHLHEAIRNAPLEALAELQRRHLCSIPWGNSSLHYSQHRCISVHPQAVYEKLVLRRLDGYCMETTNLFYGTLRSLGYQVYPTAGRVSRQLMNGAEDVLFTALSHMVLIATIDGEKYMVDVGFGNACATRPIPLQENIIMPYIAPAEMRLIQDSLDEFTDKSQRVWIYQVRYTPRDYWITNVCFSEAEFLSQDFALISFFTSQHPSSWFTQTFVCNLMIMHENEQEVKGQYVISGKEVKRRINGQTEVIETLNSEDDRVRALAKWFGLHLRKDEVEGIRGLSSELK</sequence>
<keyword evidence="3" id="KW-1185">Reference proteome</keyword>
<reference evidence="3" key="1">
    <citation type="journal article" date="2017" name="Genome Biol.">
        <title>Comparative genomics reveals high biological diversity and specific adaptations in the industrially and medically important fungal genus Aspergillus.</title>
        <authorList>
            <person name="de Vries R.P."/>
            <person name="Riley R."/>
            <person name="Wiebenga A."/>
            <person name="Aguilar-Osorio G."/>
            <person name="Amillis S."/>
            <person name="Uchima C.A."/>
            <person name="Anderluh G."/>
            <person name="Asadollahi M."/>
            <person name="Askin M."/>
            <person name="Barry K."/>
            <person name="Battaglia E."/>
            <person name="Bayram O."/>
            <person name="Benocci T."/>
            <person name="Braus-Stromeyer S.A."/>
            <person name="Caldana C."/>
            <person name="Canovas D."/>
            <person name="Cerqueira G.C."/>
            <person name="Chen F."/>
            <person name="Chen W."/>
            <person name="Choi C."/>
            <person name="Clum A."/>
            <person name="Dos Santos R.A."/>
            <person name="Damasio A.R."/>
            <person name="Diallinas G."/>
            <person name="Emri T."/>
            <person name="Fekete E."/>
            <person name="Flipphi M."/>
            <person name="Freyberg S."/>
            <person name="Gallo A."/>
            <person name="Gournas C."/>
            <person name="Habgood R."/>
            <person name="Hainaut M."/>
            <person name="Harispe M.L."/>
            <person name="Henrissat B."/>
            <person name="Hilden K.S."/>
            <person name="Hope R."/>
            <person name="Hossain A."/>
            <person name="Karabika E."/>
            <person name="Karaffa L."/>
            <person name="Karanyi Z."/>
            <person name="Krasevec N."/>
            <person name="Kuo A."/>
            <person name="Kusch H."/>
            <person name="LaButti K."/>
            <person name="Lagendijk E.L."/>
            <person name="Lapidus A."/>
            <person name="Levasseur A."/>
            <person name="Lindquist E."/>
            <person name="Lipzen A."/>
            <person name="Logrieco A.F."/>
            <person name="MacCabe A."/>
            <person name="Maekelae M.R."/>
            <person name="Malavazi I."/>
            <person name="Melin P."/>
            <person name="Meyer V."/>
            <person name="Mielnichuk N."/>
            <person name="Miskei M."/>
            <person name="Molnar A.P."/>
            <person name="Mule G."/>
            <person name="Ngan C.Y."/>
            <person name="Orejas M."/>
            <person name="Orosz E."/>
            <person name="Ouedraogo J.P."/>
            <person name="Overkamp K.M."/>
            <person name="Park H.-S."/>
            <person name="Perrone G."/>
            <person name="Piumi F."/>
            <person name="Punt P.J."/>
            <person name="Ram A.F."/>
            <person name="Ramon A."/>
            <person name="Rauscher S."/>
            <person name="Record E."/>
            <person name="Riano-Pachon D.M."/>
            <person name="Robert V."/>
            <person name="Roehrig J."/>
            <person name="Ruller R."/>
            <person name="Salamov A."/>
            <person name="Salih N.S."/>
            <person name="Samson R.A."/>
            <person name="Sandor E."/>
            <person name="Sanguinetti M."/>
            <person name="Schuetze T."/>
            <person name="Sepcic K."/>
            <person name="Shelest E."/>
            <person name="Sherlock G."/>
            <person name="Sophianopoulou V."/>
            <person name="Squina F.M."/>
            <person name="Sun H."/>
            <person name="Susca A."/>
            <person name="Todd R.B."/>
            <person name="Tsang A."/>
            <person name="Unkles S.E."/>
            <person name="van de Wiele N."/>
            <person name="van Rossen-Uffink D."/>
            <person name="Oliveira J.V."/>
            <person name="Vesth T.C."/>
            <person name="Visser J."/>
            <person name="Yu J.-H."/>
            <person name="Zhou M."/>
            <person name="Andersen M.R."/>
            <person name="Archer D.B."/>
            <person name="Baker S.E."/>
            <person name="Benoit I."/>
            <person name="Brakhage A.A."/>
            <person name="Braus G.H."/>
            <person name="Fischer R."/>
            <person name="Frisvad J.C."/>
            <person name="Goldman G.H."/>
            <person name="Houbraken J."/>
            <person name="Oakley B."/>
            <person name="Pocsi I."/>
            <person name="Scazzocchio C."/>
            <person name="Seiboth B."/>
            <person name="vanKuyk P.A."/>
            <person name="Wortman J."/>
            <person name="Dyer P.S."/>
            <person name="Grigoriev I.V."/>
        </authorList>
    </citation>
    <scope>NUCLEOTIDE SEQUENCE [LARGE SCALE GENOMIC DNA]</scope>
    <source>
        <strain evidence="3">CBS 516.65</strain>
    </source>
</reference>
<name>A0A1L9VZ17_ASPGL</name>
<dbReference type="STRING" id="1160497.A0A1L9VZ17"/>
<dbReference type="EMBL" id="KV878888">
    <property type="protein sequence ID" value="OJJ89163.1"/>
    <property type="molecule type" value="Genomic_DNA"/>
</dbReference>
<dbReference type="GO" id="GO:0016407">
    <property type="term" value="F:acetyltransferase activity"/>
    <property type="evidence" value="ECO:0007669"/>
    <property type="project" value="InterPro"/>
</dbReference>
<dbReference type="Pfam" id="PF00797">
    <property type="entry name" value="Acetyltransf_2"/>
    <property type="match status" value="1"/>
</dbReference>
<dbReference type="Gene3D" id="3.30.2140.20">
    <property type="match status" value="1"/>
</dbReference>
<evidence type="ECO:0000313" key="2">
    <source>
        <dbReference type="EMBL" id="OJJ89163.1"/>
    </source>
</evidence>
<dbReference type="OrthoDB" id="10260017at2759"/>
<dbReference type="PANTHER" id="PTHR11786">
    <property type="entry name" value="N-HYDROXYARYLAMINE O-ACETYLTRANSFERASE"/>
    <property type="match status" value="1"/>
</dbReference>
<dbReference type="RefSeq" id="XP_022405825.1">
    <property type="nucleotide sequence ID" value="XM_022539645.1"/>
</dbReference>
<dbReference type="GeneID" id="34455906"/>
<dbReference type="Proteomes" id="UP000184300">
    <property type="component" value="Unassembled WGS sequence"/>
</dbReference>
<dbReference type="AlphaFoldDB" id="A0A1L9VZ17"/>
<dbReference type="FunFam" id="3.30.2140.20:FF:000003">
    <property type="entry name" value="Arylamine N-acetyltransferase 1"/>
    <property type="match status" value="1"/>
</dbReference>
<dbReference type="InterPro" id="IPR038765">
    <property type="entry name" value="Papain-like_cys_pep_sf"/>
</dbReference>